<proteinExistence type="predicted"/>
<accession>A0ABV3T3E8</accession>
<evidence type="ECO:0000313" key="1">
    <source>
        <dbReference type="EMBL" id="MEX0429732.1"/>
    </source>
</evidence>
<sequence>MSAAPAHRDREHRLEVDWTLCDGHGLCARIWPERIGFDDWGFPVVDDRPVGEHQLPHARRAASICPRLALRLEPS</sequence>
<evidence type="ECO:0000313" key="2">
    <source>
        <dbReference type="Proteomes" id="UP001556631"/>
    </source>
</evidence>
<dbReference type="EMBL" id="JBFPJR010000059">
    <property type="protein sequence ID" value="MEX0429732.1"/>
    <property type="molecule type" value="Genomic_DNA"/>
</dbReference>
<dbReference type="RefSeq" id="WP_367995698.1">
    <property type="nucleotide sequence ID" value="NZ_JBFPJR010000059.1"/>
</dbReference>
<dbReference type="Gene3D" id="3.30.70.20">
    <property type="match status" value="1"/>
</dbReference>
<keyword evidence="2" id="KW-1185">Reference proteome</keyword>
<dbReference type="Pfam" id="PF13459">
    <property type="entry name" value="Fer4_15"/>
    <property type="match status" value="1"/>
</dbReference>
<comment type="caution">
    <text evidence="1">The sequence shown here is derived from an EMBL/GenBank/DDBJ whole genome shotgun (WGS) entry which is preliminary data.</text>
</comment>
<gene>
    <name evidence="1" type="ORF">AB3X52_19105</name>
</gene>
<dbReference type="SUPFAM" id="SSF54862">
    <property type="entry name" value="4Fe-4S ferredoxins"/>
    <property type="match status" value="1"/>
</dbReference>
<organism evidence="1 2">
    <name type="scientific">Nocardioides eburneus</name>
    <dbReference type="NCBI Taxonomy" id="3231482"/>
    <lineage>
        <taxon>Bacteria</taxon>
        <taxon>Bacillati</taxon>
        <taxon>Actinomycetota</taxon>
        <taxon>Actinomycetes</taxon>
        <taxon>Propionibacteriales</taxon>
        <taxon>Nocardioidaceae</taxon>
        <taxon>Nocardioides</taxon>
    </lineage>
</organism>
<reference evidence="1 2" key="1">
    <citation type="submission" date="2024-07" db="EMBL/GenBank/DDBJ databases">
        <authorList>
            <person name="Lee S."/>
            <person name="Kang M."/>
        </authorList>
    </citation>
    <scope>NUCLEOTIDE SEQUENCE [LARGE SCALE GENOMIC DNA]</scope>
    <source>
        <strain evidence="1 2">DS6</strain>
    </source>
</reference>
<dbReference type="Proteomes" id="UP001556631">
    <property type="component" value="Unassembled WGS sequence"/>
</dbReference>
<protein>
    <submittedName>
        <fullName evidence="1">Ferredoxin</fullName>
    </submittedName>
</protein>
<name>A0ABV3T3E8_9ACTN</name>